<keyword evidence="6 12" id="KW-0328">Glycosyltransferase</keyword>
<keyword evidence="14" id="KW-1185">Reference proteome</keyword>
<evidence type="ECO:0000256" key="5">
    <source>
        <dbReference type="ARBA" id="ARBA00022600"/>
    </source>
</evidence>
<evidence type="ECO:0000256" key="6">
    <source>
        <dbReference type="ARBA" id="ARBA00022676"/>
    </source>
</evidence>
<dbReference type="GO" id="GO:0005980">
    <property type="term" value="P:glycogen catabolic process"/>
    <property type="evidence" value="ECO:0007669"/>
    <property type="project" value="TreeGrafter"/>
</dbReference>
<dbReference type="FunFam" id="3.40.50.2000:FF:000153">
    <property type="entry name" value="Alpha-1,4 glucan phosphorylase"/>
    <property type="match status" value="1"/>
</dbReference>
<comment type="catalytic activity">
    <reaction evidence="1 12">
        <text>[(1-&gt;4)-alpha-D-glucosyl](n) + phosphate = [(1-&gt;4)-alpha-D-glucosyl](n-1) + alpha-D-glucose 1-phosphate</text>
        <dbReference type="Rhea" id="RHEA:41732"/>
        <dbReference type="Rhea" id="RHEA-COMP:9584"/>
        <dbReference type="Rhea" id="RHEA-COMP:9586"/>
        <dbReference type="ChEBI" id="CHEBI:15444"/>
        <dbReference type="ChEBI" id="CHEBI:43474"/>
        <dbReference type="ChEBI" id="CHEBI:58601"/>
        <dbReference type="EC" id="2.4.1.1"/>
    </reaction>
</comment>
<reference evidence="14" key="1">
    <citation type="submission" date="2016-11" db="EMBL/GenBank/DDBJ databases">
        <authorList>
            <person name="Varghese N."/>
            <person name="Submissions S."/>
        </authorList>
    </citation>
    <scope>NUCLEOTIDE SEQUENCE [LARGE SCALE GENOMIC DNA]</scope>
    <source>
        <strain evidence="14">DSM 17957</strain>
    </source>
</reference>
<dbReference type="PANTHER" id="PTHR11468:SF3">
    <property type="entry name" value="GLYCOGEN PHOSPHORYLASE, LIVER FORM"/>
    <property type="match status" value="1"/>
</dbReference>
<evidence type="ECO:0000256" key="11">
    <source>
        <dbReference type="PIRSR" id="PIRSR000460-1"/>
    </source>
</evidence>
<dbReference type="InterPro" id="IPR035090">
    <property type="entry name" value="Pyridoxal_P_attach_site"/>
</dbReference>
<keyword evidence="7 12" id="KW-0808">Transferase</keyword>
<dbReference type="InterPro" id="IPR011833">
    <property type="entry name" value="Glycg_phsphrylas"/>
</dbReference>
<accession>A0A1M6P8U7</accession>
<evidence type="ECO:0000256" key="10">
    <source>
        <dbReference type="ARBA" id="ARBA00025174"/>
    </source>
</evidence>
<dbReference type="PANTHER" id="PTHR11468">
    <property type="entry name" value="GLYCOGEN PHOSPHORYLASE"/>
    <property type="match status" value="1"/>
</dbReference>
<protein>
    <recommendedName>
        <fullName evidence="12">Alpha-1,4 glucan phosphorylase</fullName>
        <ecNumber evidence="12">2.4.1.1</ecNumber>
    </recommendedName>
</protein>
<dbReference type="RefSeq" id="WP_110942498.1">
    <property type="nucleotide sequence ID" value="NZ_FQZV01000066.1"/>
</dbReference>
<comment type="function">
    <text evidence="12">Allosteric enzyme that catalyzes the rate-limiting step in glycogen catabolism, the phosphorolytic cleavage of glycogen to produce glucose-1-phosphate, and plays a central role in maintaining cellular and organismal glucose homeostasis.</text>
</comment>
<comment type="similarity">
    <text evidence="3 12">Belongs to the glycogen phosphorylase family.</text>
</comment>
<dbReference type="CDD" id="cd04300">
    <property type="entry name" value="GT35_Glycogen_Phosphorylase"/>
    <property type="match status" value="1"/>
</dbReference>
<keyword evidence="8 11" id="KW-0663">Pyridoxal phosphate</keyword>
<dbReference type="FunFam" id="3.40.50.2000:FF:000005">
    <property type="entry name" value="Alpha-1,4 glucan phosphorylase"/>
    <property type="match status" value="1"/>
</dbReference>
<dbReference type="EMBL" id="FQZV01000066">
    <property type="protein sequence ID" value="SHK04381.1"/>
    <property type="molecule type" value="Genomic_DNA"/>
</dbReference>
<comment type="function">
    <text evidence="10">Phosphorylase is an important allosteric enzyme in carbohydrate metabolism. Enzymes from different sources differ in their regulatory mechanisms and in their natural substrates. However, all known phosphorylases share catalytic and structural properties.</text>
</comment>
<dbReference type="NCBIfam" id="TIGR02093">
    <property type="entry name" value="P_ylase"/>
    <property type="match status" value="1"/>
</dbReference>
<evidence type="ECO:0000256" key="4">
    <source>
        <dbReference type="ARBA" id="ARBA00022553"/>
    </source>
</evidence>
<comment type="cofactor">
    <cofactor evidence="2 12">
        <name>pyridoxal 5'-phosphate</name>
        <dbReference type="ChEBI" id="CHEBI:597326"/>
    </cofactor>
</comment>
<evidence type="ECO:0000256" key="9">
    <source>
        <dbReference type="ARBA" id="ARBA00023277"/>
    </source>
</evidence>
<dbReference type="PROSITE" id="PS00102">
    <property type="entry name" value="PHOSPHORYLASE"/>
    <property type="match status" value="1"/>
</dbReference>
<evidence type="ECO:0000256" key="2">
    <source>
        <dbReference type="ARBA" id="ARBA00001933"/>
    </source>
</evidence>
<dbReference type="SUPFAM" id="SSF53756">
    <property type="entry name" value="UDP-Glycosyltransferase/glycogen phosphorylase"/>
    <property type="match status" value="1"/>
</dbReference>
<evidence type="ECO:0000256" key="3">
    <source>
        <dbReference type="ARBA" id="ARBA00006047"/>
    </source>
</evidence>
<dbReference type="Proteomes" id="UP000184536">
    <property type="component" value="Unassembled WGS sequence"/>
</dbReference>
<organism evidence="13 14">
    <name type="scientific">Geosporobacter subterraneus DSM 17957</name>
    <dbReference type="NCBI Taxonomy" id="1121919"/>
    <lineage>
        <taxon>Bacteria</taxon>
        <taxon>Bacillati</taxon>
        <taxon>Bacillota</taxon>
        <taxon>Clostridia</taxon>
        <taxon>Peptostreptococcales</taxon>
        <taxon>Thermotaleaceae</taxon>
        <taxon>Geosporobacter</taxon>
    </lineage>
</organism>
<evidence type="ECO:0000256" key="12">
    <source>
        <dbReference type="RuleBase" id="RU000587"/>
    </source>
</evidence>
<keyword evidence="4" id="KW-0597">Phosphoprotein</keyword>
<proteinExistence type="inferred from homology"/>
<dbReference type="AlphaFoldDB" id="A0A1M6P8U7"/>
<feature type="modified residue" description="N6-(pyridoxal phosphate)lysine" evidence="11">
    <location>
        <position position="654"/>
    </location>
</feature>
<dbReference type="GO" id="GO:0030170">
    <property type="term" value="F:pyridoxal phosphate binding"/>
    <property type="evidence" value="ECO:0007669"/>
    <property type="project" value="InterPro"/>
</dbReference>
<name>A0A1M6P8U7_9FIRM</name>
<evidence type="ECO:0000313" key="13">
    <source>
        <dbReference type="EMBL" id="SHK04381.1"/>
    </source>
</evidence>
<evidence type="ECO:0000256" key="1">
    <source>
        <dbReference type="ARBA" id="ARBA00001275"/>
    </source>
</evidence>
<dbReference type="EC" id="2.4.1.1" evidence="12"/>
<dbReference type="Gene3D" id="3.40.50.2000">
    <property type="entry name" value="Glycogen Phosphorylase B"/>
    <property type="match status" value="2"/>
</dbReference>
<keyword evidence="5" id="KW-0321">Glycogen metabolism</keyword>
<dbReference type="OrthoDB" id="9760804at2"/>
<dbReference type="InterPro" id="IPR000811">
    <property type="entry name" value="Glyco_trans_35"/>
</dbReference>
<dbReference type="Pfam" id="PF00343">
    <property type="entry name" value="Phosphorylase"/>
    <property type="match status" value="1"/>
</dbReference>
<dbReference type="GO" id="GO:0005737">
    <property type="term" value="C:cytoplasm"/>
    <property type="evidence" value="ECO:0007669"/>
    <property type="project" value="TreeGrafter"/>
</dbReference>
<evidence type="ECO:0000256" key="8">
    <source>
        <dbReference type="ARBA" id="ARBA00022898"/>
    </source>
</evidence>
<evidence type="ECO:0000256" key="7">
    <source>
        <dbReference type="ARBA" id="ARBA00022679"/>
    </source>
</evidence>
<dbReference type="PIRSF" id="PIRSF000460">
    <property type="entry name" value="Pprylas_GlgP"/>
    <property type="match status" value="1"/>
</dbReference>
<gene>
    <name evidence="13" type="ORF">SAMN02745975_03517</name>
</gene>
<keyword evidence="9 12" id="KW-0119">Carbohydrate metabolism</keyword>
<dbReference type="STRING" id="1121919.SAMN02745975_03517"/>
<dbReference type="GO" id="GO:0008184">
    <property type="term" value="F:glycogen phosphorylase activity"/>
    <property type="evidence" value="ECO:0007669"/>
    <property type="project" value="InterPro"/>
</dbReference>
<evidence type="ECO:0000313" key="14">
    <source>
        <dbReference type="Proteomes" id="UP000184536"/>
    </source>
</evidence>
<sequence>MITKEYFKKLYLDKFQSMHGKEIAEATPMDQYLTLGAVIRDFISRKWIASNNAYAKMDDKETYYFSLEFLLGKLMDANLLKLHLKEICAEALTELGIQLDQIEALEPDAGLGNGGLGRLAACFLDSLAALQLPGHGCGIRYKYGFFEQKIVDGYQVELPDNWLKYGNVWEIRKADKAVEVRFGGNVRLDRVDGRTLFIHENFDPVLAVPYDTPIVGYRNNTVNTLRLWSAETTMKDFDFSTFNRGDYLNAVKYKYEVESISQVLYPDDNHLEGRVLRLKQQYFFVSAGIQSIVRRYKKRHIHLRDFHKKVAIHINDTHPVLAIPELMRILIDEEEMGWDEAWEITTGTISYTNHTILPEALEKWPIDIFQTLLPRIYMIVHEINERFCRQLWEKYPGDWNKIRSMAILSDGYVHMAHLAAVGSNSINGVAKIHTEILKSQVMSNFYDSYPHKFNNKTNGITPRRWLLKSNPQLSRLISDTIGPDWLYDSRKLQLLVDYVRDSAFQDRIHGIKQHNKALLTAFIKDKYQISIDPDSIFDIQVKRIHAYKRQILNVLHIMDLYNRLLENPNLEIHPRTFIFGGKAAPSYYMAKQTIKLINTVAAVINQDTRIHGKLKVIFLENYNVSLGEKIFPAADVSEQISTASKEASGTGNMKFMMNGAITIGTLDGANIEIKEEVGEDNIVIFGLTADQVLKYYQEGGYNAWDLYHEDGRLKMVLDQLINGFLPVGPDEFRGIYEGFLYHNDEYFVLKDFSSYVEAHNKINRLYQDKEKWVQMSIHNIAHSGKFSSDKTISEYARDIWNIHPVPIPNNPLF</sequence>